<dbReference type="Proteomes" id="UP001172386">
    <property type="component" value="Unassembled WGS sequence"/>
</dbReference>
<organism evidence="1 2">
    <name type="scientific">Neophaeococcomyces mojaviensis</name>
    <dbReference type="NCBI Taxonomy" id="3383035"/>
    <lineage>
        <taxon>Eukaryota</taxon>
        <taxon>Fungi</taxon>
        <taxon>Dikarya</taxon>
        <taxon>Ascomycota</taxon>
        <taxon>Pezizomycotina</taxon>
        <taxon>Eurotiomycetes</taxon>
        <taxon>Chaetothyriomycetidae</taxon>
        <taxon>Chaetothyriales</taxon>
        <taxon>Chaetothyriales incertae sedis</taxon>
        <taxon>Neophaeococcomyces</taxon>
    </lineage>
</organism>
<keyword evidence="2" id="KW-1185">Reference proteome</keyword>
<evidence type="ECO:0000313" key="1">
    <source>
        <dbReference type="EMBL" id="KAJ9660328.1"/>
    </source>
</evidence>
<comment type="caution">
    <text evidence="1">The sequence shown here is derived from an EMBL/GenBank/DDBJ whole genome shotgun (WGS) entry which is preliminary data.</text>
</comment>
<reference evidence="1" key="1">
    <citation type="submission" date="2022-10" db="EMBL/GenBank/DDBJ databases">
        <title>Culturing micro-colonial fungi from biological soil crusts in the Mojave desert and describing Neophaeococcomyces mojavensis, and introducing the new genera and species Taxawa tesnikishii.</title>
        <authorList>
            <person name="Kurbessoian T."/>
            <person name="Stajich J.E."/>
        </authorList>
    </citation>
    <scope>NUCLEOTIDE SEQUENCE</scope>
    <source>
        <strain evidence="1">JES_112</strain>
    </source>
</reference>
<sequence length="284" mass="32191">MSPKEYTYIIGQQDAVQEVFVLQDEHTTLAEDEDFHDVAEDLAPLCTYLDEEGEPRRHRPMLHEPNFWRNLVYERTGLNVPTNPFDPCRSETGAFSIGVTENLYPTSSHIDHGDDEHTDKYCGSDDDIRSESDTEHEGHDVDNRFDAGECDTESSKVSHSSDGLSDPFHEYLPVGLDEDYGHQSDSPADEVDLNSIEAQEGENSTNSQRPECWDWTYASDPGYDADDEFDQSNDDDDDDDDDDDESVSSLLGDLDPPRADDVKLWPRFHLHIQPLVNSRCSLVK</sequence>
<accession>A0ACC3ADP5</accession>
<gene>
    <name evidence="1" type="ORF">H2198_002636</name>
</gene>
<dbReference type="EMBL" id="JAPDRQ010000032">
    <property type="protein sequence ID" value="KAJ9660328.1"/>
    <property type="molecule type" value="Genomic_DNA"/>
</dbReference>
<name>A0ACC3ADP5_9EURO</name>
<evidence type="ECO:0000313" key="2">
    <source>
        <dbReference type="Proteomes" id="UP001172386"/>
    </source>
</evidence>
<proteinExistence type="predicted"/>
<protein>
    <submittedName>
        <fullName evidence="1">Uncharacterized protein</fullName>
    </submittedName>
</protein>